<organism evidence="3 4">
    <name type="scientific">Archangium gephyra</name>
    <dbReference type="NCBI Taxonomy" id="48"/>
    <lineage>
        <taxon>Bacteria</taxon>
        <taxon>Pseudomonadati</taxon>
        <taxon>Myxococcota</taxon>
        <taxon>Myxococcia</taxon>
        <taxon>Myxococcales</taxon>
        <taxon>Cystobacterineae</taxon>
        <taxon>Archangiaceae</taxon>
        <taxon>Archangium</taxon>
    </lineage>
</organism>
<evidence type="ECO:0000259" key="2">
    <source>
        <dbReference type="Pfam" id="PF13638"/>
    </source>
</evidence>
<evidence type="ECO:0000256" key="1">
    <source>
        <dbReference type="SAM" id="Phobius"/>
    </source>
</evidence>
<dbReference type="RefSeq" id="WP_075336048.1">
    <property type="nucleotide sequence ID" value="NZ_CP011509.1"/>
</dbReference>
<feature type="transmembrane region" description="Helical" evidence="1">
    <location>
        <begin position="231"/>
        <end position="249"/>
    </location>
</feature>
<feature type="domain" description="PIN" evidence="2">
    <location>
        <begin position="20"/>
        <end position="145"/>
    </location>
</feature>
<gene>
    <name evidence="3" type="ORF">ATI61_105637</name>
</gene>
<protein>
    <submittedName>
        <fullName evidence="3">PIN domain-containing protein</fullName>
    </submittedName>
</protein>
<keyword evidence="4" id="KW-1185">Reference proteome</keyword>
<comment type="caution">
    <text evidence="3">The sequence shown here is derived from an EMBL/GenBank/DDBJ whole genome shotgun (WGS) entry which is preliminary data.</text>
</comment>
<name>A0ABX9K340_9BACT</name>
<keyword evidence="1" id="KW-1133">Transmembrane helix</keyword>
<evidence type="ECO:0000313" key="4">
    <source>
        <dbReference type="Proteomes" id="UP000256345"/>
    </source>
</evidence>
<keyword evidence="1" id="KW-0812">Transmembrane</keyword>
<reference evidence="3 4" key="1">
    <citation type="submission" date="2018-08" db="EMBL/GenBank/DDBJ databases">
        <title>Genomic Encyclopedia of Archaeal and Bacterial Type Strains, Phase II (KMG-II): from individual species to whole genera.</title>
        <authorList>
            <person name="Goeker M."/>
        </authorList>
    </citation>
    <scope>NUCLEOTIDE SEQUENCE [LARGE SCALE GENOMIC DNA]</scope>
    <source>
        <strain evidence="3 4">DSM 2261</strain>
    </source>
</reference>
<feature type="transmembrane region" description="Helical" evidence="1">
    <location>
        <begin position="204"/>
        <end position="224"/>
    </location>
</feature>
<accession>A0ABX9K340</accession>
<evidence type="ECO:0000313" key="3">
    <source>
        <dbReference type="EMBL" id="REG32309.1"/>
    </source>
</evidence>
<proteinExistence type="predicted"/>
<dbReference type="InterPro" id="IPR029060">
    <property type="entry name" value="PIN-like_dom_sf"/>
</dbReference>
<feature type="transmembrane region" description="Helical" evidence="1">
    <location>
        <begin position="176"/>
        <end position="198"/>
    </location>
</feature>
<sequence length="299" mass="33172">MSENSSEQKSHFTRIDPELLVLDGNILLGFPEILSASITDLVLVIPRAVQLEIAGFGGKRQPASHLKDLVATAIERKIVTTISVQSDLEGLPKEASEYRLGGADWYILETAVFLKKTSPRRIAIATRDSKLRRAAQRLGIDCLSMEQVRYLMQTRGQMDQALAADVQEVRDSQRKYILNSGTLAGLGLLVASVFVMYFDAIVAAVRVWGTVSMLLISGPVLFWFRSRWRLAYGLVEFGIGCLMGCQVFIPDFSYEKLGVLDTLRVLAGVYVMVRGMDNIGKGLDGTQYAPFWKRAFPEG</sequence>
<dbReference type="EMBL" id="QUMU01000005">
    <property type="protein sequence ID" value="REG32309.1"/>
    <property type="molecule type" value="Genomic_DNA"/>
</dbReference>
<dbReference type="SUPFAM" id="SSF88723">
    <property type="entry name" value="PIN domain-like"/>
    <property type="match status" value="1"/>
</dbReference>
<dbReference type="InterPro" id="IPR002716">
    <property type="entry name" value="PIN_dom"/>
</dbReference>
<keyword evidence="1" id="KW-0472">Membrane</keyword>
<dbReference type="Proteomes" id="UP000256345">
    <property type="component" value="Unassembled WGS sequence"/>
</dbReference>
<dbReference type="Pfam" id="PF13638">
    <property type="entry name" value="PIN_4"/>
    <property type="match status" value="1"/>
</dbReference>
<dbReference type="Gene3D" id="3.40.50.1010">
    <property type="entry name" value="5'-nuclease"/>
    <property type="match status" value="1"/>
</dbReference>